<evidence type="ECO:0000313" key="4">
    <source>
        <dbReference type="Proteomes" id="UP001372834"/>
    </source>
</evidence>
<dbReference type="PANTHER" id="PTHR10201">
    <property type="entry name" value="MATRIX METALLOPROTEINASE"/>
    <property type="match status" value="1"/>
</dbReference>
<sequence length="106" mass="12486">MKTDKQDYLMNFGYLPPSDKETGLLRTDDQLRSAIENLQSFANIPVTGELDEKTLELLKKPRCGLPDFQYPSRRRKRYTLHGQKWHYTNLTWSINSSPRNNKNQVK</sequence>
<reference evidence="3 4" key="1">
    <citation type="submission" date="2023-10" db="EMBL/GenBank/DDBJ databases">
        <title>Genomes of two closely related lineages of the louse Polyplax serrata with different host specificities.</title>
        <authorList>
            <person name="Martinu J."/>
            <person name="Tarabai H."/>
            <person name="Stefka J."/>
            <person name="Hypsa V."/>
        </authorList>
    </citation>
    <scope>NUCLEOTIDE SEQUENCE [LARGE SCALE GENOMIC DNA]</scope>
    <source>
        <strain evidence="3">HR10_N</strain>
    </source>
</reference>
<dbReference type="GO" id="GO:0004222">
    <property type="term" value="F:metalloendopeptidase activity"/>
    <property type="evidence" value="ECO:0007669"/>
    <property type="project" value="TreeGrafter"/>
</dbReference>
<dbReference type="EMBL" id="JAWJWE010000037">
    <property type="protein sequence ID" value="KAK6625381.1"/>
    <property type="molecule type" value="Genomic_DNA"/>
</dbReference>
<evidence type="ECO:0000256" key="1">
    <source>
        <dbReference type="ARBA" id="ARBA00023049"/>
    </source>
</evidence>
<keyword evidence="1" id="KW-0645">Protease</keyword>
<dbReference type="GO" id="GO:0005615">
    <property type="term" value="C:extracellular space"/>
    <property type="evidence" value="ECO:0007669"/>
    <property type="project" value="TreeGrafter"/>
</dbReference>
<dbReference type="Gene3D" id="3.40.390.10">
    <property type="entry name" value="Collagenase (Catalytic Domain)"/>
    <property type="match status" value="1"/>
</dbReference>
<dbReference type="InterPro" id="IPR002477">
    <property type="entry name" value="Peptidoglycan-bd-like"/>
</dbReference>
<protein>
    <recommendedName>
        <fullName evidence="2">Peptidoglycan binding-like domain-containing protein</fullName>
    </recommendedName>
</protein>
<gene>
    <name evidence="3" type="ORF">RUM43_005678</name>
</gene>
<dbReference type="Proteomes" id="UP001372834">
    <property type="component" value="Unassembled WGS sequence"/>
</dbReference>
<evidence type="ECO:0000313" key="3">
    <source>
        <dbReference type="EMBL" id="KAK6625381.1"/>
    </source>
</evidence>
<dbReference type="GO" id="GO:0030198">
    <property type="term" value="P:extracellular matrix organization"/>
    <property type="evidence" value="ECO:0007669"/>
    <property type="project" value="TreeGrafter"/>
</dbReference>
<accession>A0AAN8P9V8</accession>
<organism evidence="3 4">
    <name type="scientific">Polyplax serrata</name>
    <name type="common">Common mouse louse</name>
    <dbReference type="NCBI Taxonomy" id="468196"/>
    <lineage>
        <taxon>Eukaryota</taxon>
        <taxon>Metazoa</taxon>
        <taxon>Ecdysozoa</taxon>
        <taxon>Arthropoda</taxon>
        <taxon>Hexapoda</taxon>
        <taxon>Insecta</taxon>
        <taxon>Pterygota</taxon>
        <taxon>Neoptera</taxon>
        <taxon>Paraneoptera</taxon>
        <taxon>Psocodea</taxon>
        <taxon>Troctomorpha</taxon>
        <taxon>Phthiraptera</taxon>
        <taxon>Anoplura</taxon>
        <taxon>Polyplacidae</taxon>
        <taxon>Polyplax</taxon>
    </lineage>
</organism>
<keyword evidence="1" id="KW-0378">Hydrolase</keyword>
<evidence type="ECO:0000259" key="2">
    <source>
        <dbReference type="Pfam" id="PF01471"/>
    </source>
</evidence>
<dbReference type="SUPFAM" id="SSF47090">
    <property type="entry name" value="PGBD-like"/>
    <property type="match status" value="1"/>
</dbReference>
<dbReference type="InterPro" id="IPR024079">
    <property type="entry name" value="MetalloPept_cat_dom_sf"/>
</dbReference>
<dbReference type="AlphaFoldDB" id="A0AAN8P9V8"/>
<proteinExistence type="predicted"/>
<dbReference type="InterPro" id="IPR036365">
    <property type="entry name" value="PGBD-like_sf"/>
</dbReference>
<feature type="domain" description="Peptidoglycan binding-like" evidence="2">
    <location>
        <begin position="6"/>
        <end position="58"/>
    </location>
</feature>
<keyword evidence="1" id="KW-0482">Metalloprotease</keyword>
<dbReference type="PANTHER" id="PTHR10201:SF308">
    <property type="entry name" value="MATRIX METALLOPROTEINASE 2"/>
    <property type="match status" value="1"/>
</dbReference>
<dbReference type="GO" id="GO:0030574">
    <property type="term" value="P:collagen catabolic process"/>
    <property type="evidence" value="ECO:0007669"/>
    <property type="project" value="TreeGrafter"/>
</dbReference>
<comment type="caution">
    <text evidence="3">The sequence shown here is derived from an EMBL/GenBank/DDBJ whole genome shotgun (WGS) entry which is preliminary data.</text>
</comment>
<name>A0AAN8P9V8_POLSC</name>
<dbReference type="Pfam" id="PF01471">
    <property type="entry name" value="PG_binding_1"/>
    <property type="match status" value="1"/>
</dbReference>